<dbReference type="EMBL" id="AVOT02001459">
    <property type="protein sequence ID" value="MBW0467015.1"/>
    <property type="molecule type" value="Genomic_DNA"/>
</dbReference>
<proteinExistence type="predicted"/>
<sequence length="96" mass="11401">MEITLEFNTRYHERQKEKSSHQEKTPPVTGANSSRPPQDSYSKRPHLKNNQKDTQFQASKDKPHPSLLNKDNKLIGSEKEEDQRRVVYLLWWKEPN</sequence>
<dbReference type="Proteomes" id="UP000765509">
    <property type="component" value="Unassembled WGS sequence"/>
</dbReference>
<protein>
    <submittedName>
        <fullName evidence="2">Uncharacterized protein</fullName>
    </submittedName>
</protein>
<reference evidence="2" key="1">
    <citation type="submission" date="2021-03" db="EMBL/GenBank/DDBJ databases">
        <title>Draft genome sequence of rust myrtle Austropuccinia psidii MF-1, a brazilian biotype.</title>
        <authorList>
            <person name="Quecine M.C."/>
            <person name="Pachon D.M.R."/>
            <person name="Bonatelli M.L."/>
            <person name="Correr F.H."/>
            <person name="Franceschini L.M."/>
            <person name="Leite T.F."/>
            <person name="Margarido G.R.A."/>
            <person name="Almeida C.A."/>
            <person name="Ferrarezi J.A."/>
            <person name="Labate C.A."/>
        </authorList>
    </citation>
    <scope>NUCLEOTIDE SEQUENCE</scope>
    <source>
        <strain evidence="2">MF-1</strain>
    </source>
</reference>
<feature type="compositionally biased region" description="Basic and acidic residues" evidence="1">
    <location>
        <begin position="59"/>
        <end position="80"/>
    </location>
</feature>
<dbReference type="OrthoDB" id="5582182at2759"/>
<comment type="caution">
    <text evidence="2">The sequence shown here is derived from an EMBL/GenBank/DDBJ whole genome shotgun (WGS) entry which is preliminary data.</text>
</comment>
<dbReference type="AlphaFoldDB" id="A0A9Q3BKZ9"/>
<evidence type="ECO:0000313" key="2">
    <source>
        <dbReference type="EMBL" id="MBW0467015.1"/>
    </source>
</evidence>
<name>A0A9Q3BKZ9_9BASI</name>
<feature type="compositionally biased region" description="Basic and acidic residues" evidence="1">
    <location>
        <begin position="9"/>
        <end position="24"/>
    </location>
</feature>
<organism evidence="2 3">
    <name type="scientific">Austropuccinia psidii MF-1</name>
    <dbReference type="NCBI Taxonomy" id="1389203"/>
    <lineage>
        <taxon>Eukaryota</taxon>
        <taxon>Fungi</taxon>
        <taxon>Dikarya</taxon>
        <taxon>Basidiomycota</taxon>
        <taxon>Pucciniomycotina</taxon>
        <taxon>Pucciniomycetes</taxon>
        <taxon>Pucciniales</taxon>
        <taxon>Sphaerophragmiaceae</taxon>
        <taxon>Austropuccinia</taxon>
    </lineage>
</organism>
<evidence type="ECO:0000256" key="1">
    <source>
        <dbReference type="SAM" id="MobiDB-lite"/>
    </source>
</evidence>
<feature type="compositionally biased region" description="Polar residues" evidence="1">
    <location>
        <begin position="30"/>
        <end position="40"/>
    </location>
</feature>
<evidence type="ECO:0000313" key="3">
    <source>
        <dbReference type="Proteomes" id="UP000765509"/>
    </source>
</evidence>
<keyword evidence="3" id="KW-1185">Reference proteome</keyword>
<feature type="region of interest" description="Disordered" evidence="1">
    <location>
        <begin position="1"/>
        <end position="80"/>
    </location>
</feature>
<gene>
    <name evidence="2" type="ORF">O181_006730</name>
</gene>
<accession>A0A9Q3BKZ9</accession>